<dbReference type="RefSeq" id="WP_103298080.1">
    <property type="nucleotide sequence ID" value="NZ_PPQT01000059.1"/>
</dbReference>
<protein>
    <submittedName>
        <fullName evidence="5">TcaA protein</fullName>
    </submittedName>
    <submittedName>
        <fullName evidence="6">Zinc-ribbon domain-containing protein</fullName>
    </submittedName>
</protein>
<dbReference type="AlphaFoldDB" id="A0A380FXP7"/>
<dbReference type="Pfam" id="PF13240">
    <property type="entry name" value="Zn_Ribbon_1"/>
    <property type="match status" value="1"/>
</dbReference>
<evidence type="ECO:0000313" key="5">
    <source>
        <dbReference type="EMBL" id="SUM42910.1"/>
    </source>
</evidence>
<evidence type="ECO:0000259" key="4">
    <source>
        <dbReference type="Pfam" id="PF22813"/>
    </source>
</evidence>
<dbReference type="EMBL" id="SRLS01000005">
    <property type="protein sequence ID" value="TGE18164.1"/>
    <property type="molecule type" value="Genomic_DNA"/>
</dbReference>
<reference evidence="6 8" key="2">
    <citation type="submission" date="2019-04" db="EMBL/GenBank/DDBJ databases">
        <title>Genomic characterization of Staphylococcus petrasii strains.</title>
        <authorList>
            <person name="Vrbovska V."/>
            <person name="Kovarovic V."/>
            <person name="Maslanova I."/>
            <person name="Indrakova A."/>
            <person name="Petras P."/>
            <person name="Sedo O."/>
            <person name="Svec P."/>
            <person name="Fisarova L."/>
            <person name="Sedlacek I."/>
            <person name="Doskar J."/>
            <person name="Pantucek R."/>
        </authorList>
    </citation>
    <scope>NUCLEOTIDE SEQUENCE [LARGE SCALE GENOMIC DNA]</scope>
    <source>
        <strain evidence="6 8">P5404</strain>
    </source>
</reference>
<name>A0A380FXP7_9STAP</name>
<evidence type="ECO:0000313" key="7">
    <source>
        <dbReference type="Proteomes" id="UP000254047"/>
    </source>
</evidence>
<evidence type="ECO:0000259" key="3">
    <source>
        <dbReference type="Pfam" id="PF13240"/>
    </source>
</evidence>
<evidence type="ECO:0000313" key="6">
    <source>
        <dbReference type="EMBL" id="TGE18164.1"/>
    </source>
</evidence>
<keyword evidence="2" id="KW-1133">Transmembrane helix</keyword>
<feature type="compositionally biased region" description="Basic and acidic residues" evidence="1">
    <location>
        <begin position="371"/>
        <end position="390"/>
    </location>
</feature>
<dbReference type="EMBL" id="UHDO01000001">
    <property type="protein sequence ID" value="SUM42910.1"/>
    <property type="molecule type" value="Genomic_DNA"/>
</dbReference>
<keyword evidence="2" id="KW-0472">Membrane</keyword>
<evidence type="ECO:0000256" key="1">
    <source>
        <dbReference type="SAM" id="MobiDB-lite"/>
    </source>
</evidence>
<feature type="region of interest" description="Disordered" evidence="1">
    <location>
        <begin position="346"/>
        <end position="408"/>
    </location>
</feature>
<dbReference type="InterPro" id="IPR026870">
    <property type="entry name" value="Zinc_ribbon_dom"/>
</dbReference>
<accession>A0A380FXP7</accession>
<dbReference type="Proteomes" id="UP000254047">
    <property type="component" value="Unassembled WGS sequence"/>
</dbReference>
<feature type="compositionally biased region" description="Basic and acidic residues" evidence="1">
    <location>
        <begin position="346"/>
        <end position="362"/>
    </location>
</feature>
<keyword evidence="8" id="KW-1185">Reference proteome</keyword>
<feature type="domain" description="TcaA second" evidence="4">
    <location>
        <begin position="73"/>
        <end position="170"/>
    </location>
</feature>
<dbReference type="InterPro" id="IPR054529">
    <property type="entry name" value="TcaA_2nd"/>
</dbReference>
<dbReference type="Proteomes" id="UP000297598">
    <property type="component" value="Unassembled WGS sequence"/>
</dbReference>
<organism evidence="5 7">
    <name type="scientific">Staphylococcus petrasii</name>
    <dbReference type="NCBI Taxonomy" id="1276936"/>
    <lineage>
        <taxon>Bacteria</taxon>
        <taxon>Bacillati</taxon>
        <taxon>Bacillota</taxon>
        <taxon>Bacilli</taxon>
        <taxon>Bacillales</taxon>
        <taxon>Staphylococcaceae</taxon>
        <taxon>Staphylococcus</taxon>
    </lineage>
</organism>
<feature type="transmembrane region" description="Helical" evidence="2">
    <location>
        <begin position="45"/>
        <end position="67"/>
    </location>
</feature>
<sequence length="484" mass="55185">MAYCKHCGSKIVPGQKVCTQCGTRLVTETSSVPPFQNEPRKSKKIYILSSIIVAALIVSLLVAFFVLKHQLSPEKDAEHIVQAIKHKDAKTLSKYLTSKDKNLTEEEANAFIDVLNQYGQLNSYADKIGKAILEAKVGHSSGAIVSTELKTQLFSAEKRGKKYVFFDKYVYDIPQLDVAMYSEDEGTLTYTHNGKKHDIKLKKKSVVDVGNFTMGNYSMPAVKKVNGKERQGKLYLNMSGVHTMVKEDFGEKRVQIENIENSSKFDSDDIQIYINDKNQGKYDSSKDYGPFGANEDVQIYAIGKYDINKTFKTNVVNIKDKKGNEVLNGLVEVTLKFNDKEIDNYKEQKDKDDEKDKAKSKEDEEDSHSEDEDKSKKESKAKDKESSDSEKSDDDFDKQSTKYFDNNKVSKETADKVMAKIKDYEKEKGYSDLKKYHVKDVEKYMQIYFKVKLTDESGKVVYYYSVSPEGDVTEYDEKDNIVQH</sequence>
<keyword evidence="2" id="KW-0812">Transmembrane</keyword>
<proteinExistence type="predicted"/>
<evidence type="ECO:0000313" key="8">
    <source>
        <dbReference type="Proteomes" id="UP000297598"/>
    </source>
</evidence>
<dbReference type="Pfam" id="PF22813">
    <property type="entry name" value="TcaA_2nd"/>
    <property type="match status" value="1"/>
</dbReference>
<dbReference type="PANTHER" id="PTHR40038">
    <property type="entry name" value="MEMBRANE-ASSOCIATED PROTEIN TCAA"/>
    <property type="match status" value="1"/>
</dbReference>
<feature type="domain" description="Zinc-ribbon" evidence="3">
    <location>
        <begin position="3"/>
        <end position="25"/>
    </location>
</feature>
<dbReference type="OrthoDB" id="1682769at2"/>
<reference evidence="5 7" key="1">
    <citation type="submission" date="2018-06" db="EMBL/GenBank/DDBJ databases">
        <authorList>
            <consortium name="Pathogen Informatics"/>
            <person name="Doyle S."/>
        </authorList>
    </citation>
    <scope>NUCLEOTIDE SEQUENCE [LARGE SCALE GENOMIC DNA]</scope>
    <source>
        <strain evidence="5 7">NCTC13830</strain>
    </source>
</reference>
<evidence type="ECO:0000256" key="2">
    <source>
        <dbReference type="SAM" id="Phobius"/>
    </source>
</evidence>
<dbReference type="PANTHER" id="PTHR40038:SF1">
    <property type="entry name" value="MEMBRANE-ASSOCIATED PROTEIN TCAA"/>
    <property type="match status" value="1"/>
</dbReference>
<gene>
    <name evidence="5" type="primary">tcaA_1</name>
    <name evidence="6" type="ORF">BJR09_04340</name>
    <name evidence="5" type="ORF">NCTC13830_00434</name>
</gene>